<evidence type="ECO:0000313" key="5">
    <source>
        <dbReference type="EMBL" id="KDN24276.1"/>
    </source>
</evidence>
<evidence type="ECO:0000313" key="6">
    <source>
        <dbReference type="Proteomes" id="UP000035860"/>
    </source>
</evidence>
<feature type="domain" description="MobA/MobL protein" evidence="4">
    <location>
        <begin position="17"/>
        <end position="234"/>
    </location>
</feature>
<dbReference type="InterPro" id="IPR005053">
    <property type="entry name" value="MobA_MobL"/>
</dbReference>
<keyword evidence="6" id="KW-1185">Reference proteome</keyword>
<dbReference type="Proteomes" id="UP000035860">
    <property type="component" value="Unassembled WGS sequence"/>
</dbReference>
<dbReference type="RefSeq" id="WP_036367398.1">
    <property type="nucleotide sequence ID" value="NZ_AOMT01000045.1"/>
</dbReference>
<evidence type="ECO:0000256" key="2">
    <source>
        <dbReference type="ARBA" id="ARBA00022971"/>
    </source>
</evidence>
<evidence type="ECO:0000256" key="3">
    <source>
        <dbReference type="SAM" id="MobiDB-lite"/>
    </source>
</evidence>
<evidence type="ECO:0000256" key="1">
    <source>
        <dbReference type="ARBA" id="ARBA00010873"/>
    </source>
</evidence>
<organism evidence="5 6">
    <name type="scientific">Moraxella bovoculi 237</name>
    <dbReference type="NCBI Taxonomy" id="743974"/>
    <lineage>
        <taxon>Bacteria</taxon>
        <taxon>Pseudomonadati</taxon>
        <taxon>Pseudomonadota</taxon>
        <taxon>Gammaproteobacteria</taxon>
        <taxon>Moraxellales</taxon>
        <taxon>Moraxellaceae</taxon>
        <taxon>Moraxella</taxon>
    </lineage>
</organism>
<dbReference type="Pfam" id="PF03389">
    <property type="entry name" value="MobA_MobL"/>
    <property type="match status" value="1"/>
</dbReference>
<comment type="caution">
    <text evidence="5">The sequence shown here is derived from an EMBL/GenBank/DDBJ whole genome shotgun (WGS) entry which is preliminary data.</text>
</comment>
<protein>
    <submittedName>
        <fullName evidence="5">Putative mobilization protein (MobL-like)</fullName>
    </submittedName>
</protein>
<dbReference type="OrthoDB" id="1826980at2"/>
<dbReference type="eggNOG" id="COG0507">
    <property type="taxonomic scope" value="Bacteria"/>
</dbReference>
<name>A0A066UA10_9GAMM</name>
<comment type="similarity">
    <text evidence="1">Belongs to the MobA/MobL family.</text>
</comment>
<dbReference type="AlphaFoldDB" id="A0A066UA10"/>
<reference evidence="5 6" key="1">
    <citation type="journal article" date="2014" name="Genome Announc.">
        <title>Draft Genome Sequence of Moraxella bovoculi Strain 237T (ATCC BAA-1259T) Isolated from a Calf with Infectious Bovine Keratoconjunctivitis.</title>
        <authorList>
            <person name="Calcutt M.J."/>
            <person name="Foecking M.F."/>
            <person name="Martin N.T."/>
            <person name="Mhlanga-Mutangadura T."/>
            <person name="Reilly T.J."/>
        </authorList>
    </citation>
    <scope>NUCLEOTIDE SEQUENCE [LARGE SCALE GENOMIC DNA]</scope>
    <source>
        <strain evidence="5 6">237</strain>
        <plasmid evidence="5">pMBC-1</plasmid>
    </source>
</reference>
<dbReference type="EMBL" id="AOMT01000045">
    <property type="protein sequence ID" value="KDN24276.1"/>
    <property type="molecule type" value="Genomic_DNA"/>
</dbReference>
<sequence length="325" mass="37434">MAIYHCSAHNVSRSSGRTATASIAYRAGEKIHDQRIGLTHDYTKRARHQEIAHTQIISNLGAKIDRSELWNLAEMRENRKDARTAKEFVIALPHELDKQERQELAIAFAQHLVNRYDCVADVAIHTPSRAGDERNHHAHIMLTTRKAELGADNRLVLTEKIDLELSNAKRKELGLQSSSKEIISIRQDWERIANAHLERAGIAERIDHRSHKELENGKIPQIHETPQVTAMRRKGIETEISRANDERRAYNAQIDHQNALERPTEPQKAQESDLLAKAQASLQNRLQERLEQREQARQAEQQAERERQAQEIEQSRQNQDRGFSR</sequence>
<dbReference type="Gene3D" id="3.30.930.30">
    <property type="match status" value="1"/>
</dbReference>
<accession>A0A066UA10</accession>
<feature type="region of interest" description="Disordered" evidence="3">
    <location>
        <begin position="288"/>
        <end position="325"/>
    </location>
</feature>
<gene>
    <name evidence="5" type="ORF">MBO_09917</name>
</gene>
<evidence type="ECO:0000259" key="4">
    <source>
        <dbReference type="Pfam" id="PF03389"/>
    </source>
</evidence>
<keyword evidence="5" id="KW-0614">Plasmid</keyword>
<geneLocation type="plasmid" evidence="5">
    <name>pMBC-1</name>
</geneLocation>
<proteinExistence type="inferred from homology"/>
<keyword evidence="2" id="KW-0184">Conjugation</keyword>